<organism evidence="1">
    <name type="scientific">Rhizophagus irregularis (strain DAOM 181602 / DAOM 197198 / MUCL 43194)</name>
    <name type="common">Arbuscular mycorrhizal fungus</name>
    <name type="synonym">Glomus intraradices</name>
    <dbReference type="NCBI Taxonomy" id="747089"/>
    <lineage>
        <taxon>Eukaryota</taxon>
        <taxon>Fungi</taxon>
        <taxon>Fungi incertae sedis</taxon>
        <taxon>Mucoromycota</taxon>
        <taxon>Glomeromycotina</taxon>
        <taxon>Glomeromycetes</taxon>
        <taxon>Glomerales</taxon>
        <taxon>Glomeraceae</taxon>
        <taxon>Rhizophagus</taxon>
    </lineage>
</organism>
<protein>
    <submittedName>
        <fullName evidence="1">Uncharacterized protein</fullName>
    </submittedName>
</protein>
<proteinExistence type="predicted"/>
<name>U9UA77_RHIID</name>
<reference evidence="1" key="1">
    <citation type="submission" date="2013-07" db="EMBL/GenBank/DDBJ databases">
        <title>The genome of an arbuscular mycorrhizal fungus provides insights into the evolution of the oldest plant symbiosis.</title>
        <authorList>
            <consortium name="DOE Joint Genome Institute"/>
            <person name="Tisserant E."/>
            <person name="Malbreil M."/>
            <person name="Kuo A."/>
            <person name="Kohler A."/>
            <person name="Symeonidi A."/>
            <person name="Balestrini R."/>
            <person name="Charron P."/>
            <person name="Duensing N."/>
            <person name="Frei-dit-Frey N."/>
            <person name="Gianinazzi-Pearson V."/>
            <person name="Gilbert B."/>
            <person name="Handa Y."/>
            <person name="Hijri M."/>
            <person name="Kaul R."/>
            <person name="Kawaguchi M."/>
            <person name="Krajinski F."/>
            <person name="Lammers P."/>
            <person name="Lapierre D."/>
            <person name="Masclaux F.G."/>
            <person name="Murat C."/>
            <person name="Morin E."/>
            <person name="Ndikumana S."/>
            <person name="Pagni M."/>
            <person name="Petitpierre D."/>
            <person name="Requena N."/>
            <person name="Rosikiewicz P."/>
            <person name="Riley R."/>
            <person name="Saito K."/>
            <person name="San Clemente H."/>
            <person name="Shapiro H."/>
            <person name="van Tuinen D."/>
            <person name="Becard G."/>
            <person name="Bonfante P."/>
            <person name="Paszkowski U."/>
            <person name="Shachar-Hill Y."/>
            <person name="Young J.P."/>
            <person name="Sanders I.R."/>
            <person name="Henrissat B."/>
            <person name="Rensing S.A."/>
            <person name="Grigoriev I.V."/>
            <person name="Corradi N."/>
            <person name="Roux C."/>
            <person name="Martin F."/>
        </authorList>
    </citation>
    <scope>NUCLEOTIDE SEQUENCE</scope>
    <source>
        <strain evidence="1">DAOM 197198</strain>
    </source>
</reference>
<sequence length="57" mass="6510">MIITKIDQPYRTGLDQSGLVWSGPKKTGLSTWTGPDRDRTDLNSRNFVPMILRPLKH</sequence>
<dbReference type="EMBL" id="KI280300">
    <property type="protein sequence ID" value="ESA17319.1"/>
    <property type="molecule type" value="Genomic_DNA"/>
</dbReference>
<dbReference type="HOGENOM" id="CLU_2997575_0_0_1"/>
<accession>U9UA77</accession>
<dbReference type="AlphaFoldDB" id="U9UA77"/>
<evidence type="ECO:0000313" key="1">
    <source>
        <dbReference type="EMBL" id="ESA17319.1"/>
    </source>
</evidence>
<gene>
    <name evidence="1" type="ORF">GLOINDRAFT_2364</name>
</gene>